<dbReference type="InterPro" id="IPR036291">
    <property type="entry name" value="NAD(P)-bd_dom_sf"/>
</dbReference>
<dbReference type="RefSeq" id="WP_129032334.1">
    <property type="nucleotide sequence ID" value="NZ_CP059603.1"/>
</dbReference>
<dbReference type="CDD" id="cd05233">
    <property type="entry name" value="SDR_c"/>
    <property type="match status" value="1"/>
</dbReference>
<dbReference type="Proteomes" id="UP000290602">
    <property type="component" value="Unassembled WGS sequence"/>
</dbReference>
<dbReference type="PROSITE" id="PS00061">
    <property type="entry name" value="ADH_SHORT"/>
    <property type="match status" value="1"/>
</dbReference>
<dbReference type="PANTHER" id="PTHR43115">
    <property type="entry name" value="DEHYDROGENASE/REDUCTASE SDR FAMILY MEMBER 11"/>
    <property type="match status" value="1"/>
</dbReference>
<dbReference type="OrthoDB" id="9775296at2"/>
<evidence type="ECO:0000313" key="5">
    <source>
        <dbReference type="Proteomes" id="UP000290602"/>
    </source>
</evidence>
<dbReference type="FunFam" id="3.40.50.720:FF:000047">
    <property type="entry name" value="NADP-dependent L-serine/L-allo-threonine dehydrogenase"/>
    <property type="match status" value="1"/>
</dbReference>
<comment type="caution">
    <text evidence="4">The sequence shown here is derived from an EMBL/GenBank/DDBJ whole genome shotgun (WGS) entry which is preliminary data.</text>
</comment>
<evidence type="ECO:0000256" key="3">
    <source>
        <dbReference type="RuleBase" id="RU000363"/>
    </source>
</evidence>
<dbReference type="Gene3D" id="3.40.50.720">
    <property type="entry name" value="NAD(P)-binding Rossmann-like Domain"/>
    <property type="match status" value="1"/>
</dbReference>
<dbReference type="InterPro" id="IPR020904">
    <property type="entry name" value="Sc_DH/Rdtase_CS"/>
</dbReference>
<organism evidence="4 5">
    <name type="scientific">Levilactobacillus suantsaii</name>
    <dbReference type="NCBI Taxonomy" id="2292255"/>
    <lineage>
        <taxon>Bacteria</taxon>
        <taxon>Bacillati</taxon>
        <taxon>Bacillota</taxon>
        <taxon>Bacilli</taxon>
        <taxon>Lactobacillales</taxon>
        <taxon>Lactobacillaceae</taxon>
        <taxon>Levilactobacillus</taxon>
    </lineage>
</organism>
<keyword evidence="5" id="KW-1185">Reference proteome</keyword>
<dbReference type="Pfam" id="PF00106">
    <property type="entry name" value="adh_short"/>
    <property type="match status" value="1"/>
</dbReference>
<dbReference type="PRINTS" id="PR00080">
    <property type="entry name" value="SDRFAMILY"/>
</dbReference>
<dbReference type="InterPro" id="IPR002347">
    <property type="entry name" value="SDR_fam"/>
</dbReference>
<dbReference type="PRINTS" id="PR00081">
    <property type="entry name" value="GDHRDH"/>
</dbReference>
<dbReference type="PANTHER" id="PTHR43115:SF4">
    <property type="entry name" value="DEHYDROGENASE_REDUCTASE SDR FAMILY MEMBER 11"/>
    <property type="match status" value="1"/>
</dbReference>
<name>A0A4Q0VKR4_9LACO</name>
<evidence type="ECO:0000256" key="2">
    <source>
        <dbReference type="ARBA" id="ARBA00023002"/>
    </source>
</evidence>
<protein>
    <submittedName>
        <fullName evidence="4">SDR family oxidoreductase</fullName>
    </submittedName>
</protein>
<comment type="similarity">
    <text evidence="1 3">Belongs to the short-chain dehydrogenases/reductases (SDR) family.</text>
</comment>
<keyword evidence="2" id="KW-0560">Oxidoreductase</keyword>
<gene>
    <name evidence="4" type="ORF">DXH47_05515</name>
</gene>
<accession>A0A4Q0VKR4</accession>
<sequence>MSLQDKVIVITGASSGIGLATTKRLLADGAKLAVAARHVDSLTALQQQHSDQLLVQKVDVSQFDQVKGLIDATVAQFGQVDALFNNAGVMPVSYLREGRRQDWQAMLDINIMGVLNGIDAVLPVMEKQGHGHILTTDSTAGHKTFPKFAVYSGTKFAVRAIMEGLRQEERGKNIKSTLITPGTTKTQLYTTIPDEAGRKDELATQANAALLADDMAQAVEFTLDTPDRMSVSEIHVRPTNQEP</sequence>
<dbReference type="AlphaFoldDB" id="A0A4Q0VKR4"/>
<dbReference type="EMBL" id="QXIL01000007">
    <property type="protein sequence ID" value="RXI78967.1"/>
    <property type="molecule type" value="Genomic_DNA"/>
</dbReference>
<dbReference type="SUPFAM" id="SSF51735">
    <property type="entry name" value="NAD(P)-binding Rossmann-fold domains"/>
    <property type="match status" value="1"/>
</dbReference>
<reference evidence="4 5" key="1">
    <citation type="submission" date="2018-08" db="EMBL/GenBank/DDBJ databases">
        <title>Lactobacillus suantsai sp. nov., isolated from traditional fermented suan-tsai in Taiwan.</title>
        <authorList>
            <person name="Huang C.-H."/>
        </authorList>
    </citation>
    <scope>NUCLEOTIDE SEQUENCE [LARGE SCALE GENOMIC DNA]</scope>
    <source>
        <strain evidence="4 5">BCRC 12945</strain>
    </source>
</reference>
<dbReference type="GO" id="GO:0016616">
    <property type="term" value="F:oxidoreductase activity, acting on the CH-OH group of donors, NAD or NADP as acceptor"/>
    <property type="evidence" value="ECO:0007669"/>
    <property type="project" value="UniProtKB-ARBA"/>
</dbReference>
<evidence type="ECO:0000313" key="4">
    <source>
        <dbReference type="EMBL" id="RXI78967.1"/>
    </source>
</evidence>
<proteinExistence type="inferred from homology"/>
<evidence type="ECO:0000256" key="1">
    <source>
        <dbReference type="ARBA" id="ARBA00006484"/>
    </source>
</evidence>